<keyword evidence="1" id="KW-0285">Flavoprotein</keyword>
<evidence type="ECO:0000313" key="7">
    <source>
        <dbReference type="Proteomes" id="UP000018144"/>
    </source>
</evidence>
<dbReference type="InterPro" id="IPR002938">
    <property type="entry name" value="FAD-bd"/>
</dbReference>
<evidence type="ECO:0000256" key="3">
    <source>
        <dbReference type="ARBA" id="ARBA00023002"/>
    </source>
</evidence>
<dbReference type="OMA" id="AYTGISF"/>
<evidence type="ECO:0000256" key="4">
    <source>
        <dbReference type="ARBA" id="ARBA00023033"/>
    </source>
</evidence>
<dbReference type="STRING" id="1076935.U4LHG6"/>
<feature type="domain" description="FAD-binding" evidence="5">
    <location>
        <begin position="5"/>
        <end position="326"/>
    </location>
</feature>
<dbReference type="PRINTS" id="PR00420">
    <property type="entry name" value="RNGMNOXGNASE"/>
</dbReference>
<evidence type="ECO:0000256" key="2">
    <source>
        <dbReference type="ARBA" id="ARBA00022827"/>
    </source>
</evidence>
<keyword evidence="7" id="KW-1185">Reference proteome</keyword>
<gene>
    <name evidence="6" type="ORF">PCON_02388</name>
</gene>
<dbReference type="Gene3D" id="3.50.50.60">
    <property type="entry name" value="FAD/NAD(P)-binding domain"/>
    <property type="match status" value="1"/>
</dbReference>
<dbReference type="GO" id="GO:0004497">
    <property type="term" value="F:monooxygenase activity"/>
    <property type="evidence" value="ECO:0007669"/>
    <property type="project" value="UniProtKB-KW"/>
</dbReference>
<dbReference type="GO" id="GO:0071949">
    <property type="term" value="F:FAD binding"/>
    <property type="evidence" value="ECO:0007669"/>
    <property type="project" value="InterPro"/>
</dbReference>
<dbReference type="PANTHER" id="PTHR46972">
    <property type="entry name" value="MONOOXYGENASE ASQM-RELATED"/>
    <property type="match status" value="1"/>
</dbReference>
<dbReference type="Proteomes" id="UP000018144">
    <property type="component" value="Unassembled WGS sequence"/>
</dbReference>
<dbReference type="InterPro" id="IPR036188">
    <property type="entry name" value="FAD/NAD-bd_sf"/>
</dbReference>
<keyword evidence="3" id="KW-0560">Oxidoreductase</keyword>
<organism evidence="6 7">
    <name type="scientific">Pyronema omphalodes (strain CBS 100304)</name>
    <name type="common">Pyronema confluens</name>
    <dbReference type="NCBI Taxonomy" id="1076935"/>
    <lineage>
        <taxon>Eukaryota</taxon>
        <taxon>Fungi</taxon>
        <taxon>Dikarya</taxon>
        <taxon>Ascomycota</taxon>
        <taxon>Pezizomycotina</taxon>
        <taxon>Pezizomycetes</taxon>
        <taxon>Pezizales</taxon>
        <taxon>Pyronemataceae</taxon>
        <taxon>Pyronema</taxon>
    </lineage>
</organism>
<dbReference type="eggNOG" id="KOG2614">
    <property type="taxonomic scope" value="Eukaryota"/>
</dbReference>
<name>U4LHG6_PYROM</name>
<proteinExistence type="predicted"/>
<keyword evidence="4" id="KW-0503">Monooxygenase</keyword>
<dbReference type="Pfam" id="PF01494">
    <property type="entry name" value="FAD_binding_3"/>
    <property type="match status" value="1"/>
</dbReference>
<keyword evidence="2" id="KW-0274">FAD</keyword>
<sequence>MSPSIAILGAGPGGLTLGRLLHLANKHFIMFDLDLTSTSRPQGGTLDLHPTSGQAAIAACGLTTEFQALSRLEGEAFRLANKSNTLLIDIPASAGKGERPEIDRKDLRDMLVRSVPADKIRWGTKVLDVVKETDGDGWVVKHSKGEDRFDIVVGADGAWSRARAALSDVKPYYSGVSGVDLCFSDVDEKNPAISEMVGRGSLFAFGDGKALISQRNGDRSVRSYAMLRKGEEWLEESGIPWEDSEKAKAALVEGYYMDWADALKDLMYKADKDITTRKLFMLPVDFRWTHQKGCTLLGDAAHLMTPFAGVGVNLAMLDAMELAEALGGDDWQERVKEHEVKMMERGEKNAKETWSNLELAFREDSPTGFMAKMMEYMGGDGHIKASKQ</sequence>
<protein>
    <submittedName>
        <fullName evidence="6">Similar to Tetracycline resistance protein from transposon Tn4351/Tn4400 acc. no. Q01911</fullName>
    </submittedName>
</protein>
<reference evidence="6 7" key="1">
    <citation type="journal article" date="2013" name="PLoS Genet.">
        <title>The genome and development-dependent transcriptomes of Pyronema confluens: a window into fungal evolution.</title>
        <authorList>
            <person name="Traeger S."/>
            <person name="Altegoer F."/>
            <person name="Freitag M."/>
            <person name="Gabaldon T."/>
            <person name="Kempken F."/>
            <person name="Kumar A."/>
            <person name="Marcet-Houben M."/>
            <person name="Poggeler S."/>
            <person name="Stajich J.E."/>
            <person name="Nowrousian M."/>
        </authorList>
    </citation>
    <scope>NUCLEOTIDE SEQUENCE [LARGE SCALE GENOMIC DNA]</scope>
    <source>
        <strain evidence="7">CBS 100304</strain>
        <tissue evidence="6">Vegetative mycelium</tissue>
    </source>
</reference>
<accession>U4LHG6</accession>
<dbReference type="AlphaFoldDB" id="U4LHG6"/>
<dbReference type="OrthoDB" id="655030at2759"/>
<dbReference type="EMBL" id="HF936265">
    <property type="protein sequence ID" value="CCX15929.1"/>
    <property type="molecule type" value="Genomic_DNA"/>
</dbReference>
<evidence type="ECO:0000259" key="5">
    <source>
        <dbReference type="Pfam" id="PF01494"/>
    </source>
</evidence>
<evidence type="ECO:0000313" key="6">
    <source>
        <dbReference type="EMBL" id="CCX15929.1"/>
    </source>
</evidence>
<dbReference type="SUPFAM" id="SSF51905">
    <property type="entry name" value="FAD/NAD(P)-binding domain"/>
    <property type="match status" value="1"/>
</dbReference>
<dbReference type="PANTHER" id="PTHR46972:SF1">
    <property type="entry name" value="FAD DEPENDENT OXIDOREDUCTASE DOMAIN-CONTAINING PROTEIN"/>
    <property type="match status" value="1"/>
</dbReference>
<evidence type="ECO:0000256" key="1">
    <source>
        <dbReference type="ARBA" id="ARBA00022630"/>
    </source>
</evidence>